<protein>
    <submittedName>
        <fullName evidence="8">TIGR01212 family radical SAM protein</fullName>
    </submittedName>
</protein>
<keyword evidence="2" id="KW-0004">4Fe-4S</keyword>
<proteinExistence type="predicted"/>
<dbReference type="InterPro" id="IPR032432">
    <property type="entry name" value="Radical_SAM_C"/>
</dbReference>
<keyword evidence="3" id="KW-0949">S-adenosyl-L-methionine</keyword>
<evidence type="ECO:0000256" key="5">
    <source>
        <dbReference type="ARBA" id="ARBA00023004"/>
    </source>
</evidence>
<dbReference type="SFLD" id="SFLDG01091">
    <property type="entry name" value="uncharacterized_CHP01210-like"/>
    <property type="match status" value="1"/>
</dbReference>
<sequence>MTVKPPDFGGKPYRSLDYHLRNRYGEKIYKVSLDGGMTCPNRDGTLGKCGCIFCSEGGSGDFAGDRTHPVHQQIEEQKTRLSPKFPATHFIAYFQAYTNTYAPLSYLERIFTEAIEHEDIVGLSIGTRPDCLPDETLDLLSELNKKKPVTVELGLQTIHERTAAFIRRGYKLSCFEDALEKLQERKLETVVHTILGLPGENTENILETMCYLNAHHIDGIKLQLLHVLKHTDLADYYRQTGFHILSEDEYVDLVIRCLEVLSPDITIHRLTGDGPSDLLIAPLWSLKKRSVLNHIHHELKVRDTWQGRLFTE</sequence>
<evidence type="ECO:0000313" key="9">
    <source>
        <dbReference type="Proteomes" id="UP001299235"/>
    </source>
</evidence>
<dbReference type="PANTHER" id="PTHR11135:SF1">
    <property type="entry name" value="PROTEIN YHCC"/>
    <property type="match status" value="1"/>
</dbReference>
<dbReference type="RefSeq" id="WP_248834817.1">
    <property type="nucleotide sequence ID" value="NZ_JAJEQE010000006.1"/>
</dbReference>
<dbReference type="NCBIfam" id="TIGR01212">
    <property type="entry name" value="TIGR01212 family radical SAM protein"/>
    <property type="match status" value="1"/>
</dbReference>
<dbReference type="InterPro" id="IPR023404">
    <property type="entry name" value="rSAM_horseshoe"/>
</dbReference>
<dbReference type="Pfam" id="PF16199">
    <property type="entry name" value="Radical_SAM_C"/>
    <property type="match status" value="1"/>
</dbReference>
<keyword evidence="6" id="KW-0411">Iron-sulfur</keyword>
<dbReference type="EMBL" id="JAJEQE010000006">
    <property type="protein sequence ID" value="MCC2148247.1"/>
    <property type="molecule type" value="Genomic_DNA"/>
</dbReference>
<evidence type="ECO:0000256" key="4">
    <source>
        <dbReference type="ARBA" id="ARBA00022723"/>
    </source>
</evidence>
<dbReference type="InterPro" id="IPR058240">
    <property type="entry name" value="rSAM_sf"/>
</dbReference>
<evidence type="ECO:0000256" key="2">
    <source>
        <dbReference type="ARBA" id="ARBA00022485"/>
    </source>
</evidence>
<evidence type="ECO:0000256" key="1">
    <source>
        <dbReference type="ARBA" id="ARBA00001966"/>
    </source>
</evidence>
<dbReference type="Pfam" id="PF04055">
    <property type="entry name" value="Radical_SAM"/>
    <property type="match status" value="1"/>
</dbReference>
<evidence type="ECO:0000259" key="7">
    <source>
        <dbReference type="PROSITE" id="PS51918"/>
    </source>
</evidence>
<feature type="domain" description="Radical SAM core" evidence="7">
    <location>
        <begin position="23"/>
        <end position="264"/>
    </location>
</feature>
<dbReference type="SUPFAM" id="SSF102114">
    <property type="entry name" value="Radical SAM enzymes"/>
    <property type="match status" value="1"/>
</dbReference>
<organism evidence="8 9">
    <name type="scientific">Hominisplanchenecus faecis</name>
    <dbReference type="NCBI Taxonomy" id="2885351"/>
    <lineage>
        <taxon>Bacteria</taxon>
        <taxon>Bacillati</taxon>
        <taxon>Bacillota</taxon>
        <taxon>Clostridia</taxon>
        <taxon>Lachnospirales</taxon>
        <taxon>Lachnospiraceae</taxon>
        <taxon>Hominisplanchenecus</taxon>
    </lineage>
</organism>
<reference evidence="8 9" key="1">
    <citation type="submission" date="2021-10" db="EMBL/GenBank/DDBJ databases">
        <title>Anaerobic single-cell dispensing facilitates the cultivation of human gut bacteria.</title>
        <authorList>
            <person name="Afrizal A."/>
        </authorList>
    </citation>
    <scope>NUCLEOTIDE SEQUENCE [LARGE SCALE GENOMIC DNA]</scope>
    <source>
        <strain evidence="8 9">CLA-AA-H246</strain>
    </source>
</reference>
<evidence type="ECO:0000256" key="3">
    <source>
        <dbReference type="ARBA" id="ARBA00022691"/>
    </source>
</evidence>
<dbReference type="InterPro" id="IPR006638">
    <property type="entry name" value="Elp3/MiaA/NifB-like_rSAM"/>
</dbReference>
<comment type="caution">
    <text evidence="8">The sequence shown here is derived from an EMBL/GenBank/DDBJ whole genome shotgun (WGS) entry which is preliminary data.</text>
</comment>
<dbReference type="PANTHER" id="PTHR11135">
    <property type="entry name" value="HISTONE ACETYLTRANSFERASE-RELATED"/>
    <property type="match status" value="1"/>
</dbReference>
<accession>A0ABS8ESV4</accession>
<keyword evidence="9" id="KW-1185">Reference proteome</keyword>
<evidence type="ECO:0000256" key="6">
    <source>
        <dbReference type="ARBA" id="ARBA00023014"/>
    </source>
</evidence>
<dbReference type="Proteomes" id="UP001299235">
    <property type="component" value="Unassembled WGS sequence"/>
</dbReference>
<dbReference type="SFLD" id="SFLDS00029">
    <property type="entry name" value="Radical_SAM"/>
    <property type="match status" value="1"/>
</dbReference>
<dbReference type="InterPro" id="IPR005911">
    <property type="entry name" value="YhcC-like"/>
</dbReference>
<gene>
    <name evidence="8" type="ORF">LKD42_03095</name>
</gene>
<dbReference type="Gene3D" id="3.80.30.20">
    <property type="entry name" value="tm_1862 like domain"/>
    <property type="match status" value="1"/>
</dbReference>
<keyword evidence="5" id="KW-0408">Iron</keyword>
<comment type="cofactor">
    <cofactor evidence="1">
        <name>[4Fe-4S] cluster</name>
        <dbReference type="ChEBI" id="CHEBI:49883"/>
    </cofactor>
</comment>
<evidence type="ECO:0000313" key="8">
    <source>
        <dbReference type="EMBL" id="MCC2148247.1"/>
    </source>
</evidence>
<dbReference type="InterPro" id="IPR007197">
    <property type="entry name" value="rSAM"/>
</dbReference>
<name>A0ABS8ESV4_9FIRM</name>
<dbReference type="SFLD" id="SFLDG01086">
    <property type="entry name" value="elongater_protein-like"/>
    <property type="match status" value="1"/>
</dbReference>
<keyword evidence="4" id="KW-0479">Metal-binding</keyword>
<dbReference type="PROSITE" id="PS51918">
    <property type="entry name" value="RADICAL_SAM"/>
    <property type="match status" value="1"/>
</dbReference>
<dbReference type="InterPro" id="IPR039661">
    <property type="entry name" value="ELP3"/>
</dbReference>
<dbReference type="SMART" id="SM00729">
    <property type="entry name" value="Elp3"/>
    <property type="match status" value="1"/>
</dbReference>